<feature type="compositionally biased region" description="Low complexity" evidence="9">
    <location>
        <begin position="15"/>
        <end position="25"/>
    </location>
</feature>
<sequence length="200" mass="21865">MSNPEDTAPKQENGAVAAATAPPAADVESQTTAATGFGVSEIVSRWRREDLLRRRALALRGCGLILSLLAFVVMACNKHGDWKDFDKYEEFRYLLAIAILSTLYTGVQVSRQVRELSTGTSMFPLRKSAIIDFIGDQILAYLLMSAASSAIPMTNRMREGSDNIFTDSLVASICMSFFAFFSLAFSAAISGYKLSTQSYI</sequence>
<dbReference type="Proteomes" id="UP000504603">
    <property type="component" value="Unplaced"/>
</dbReference>
<comment type="similarity">
    <text evidence="2 8">Belongs to the Casparian strip membrane proteins (CASP) family.</text>
</comment>
<evidence type="ECO:0000256" key="1">
    <source>
        <dbReference type="ARBA" id="ARBA00004651"/>
    </source>
</evidence>
<feature type="domain" description="Casparian strip membrane protein" evidence="10">
    <location>
        <begin position="52"/>
        <end position="181"/>
    </location>
</feature>
<feature type="transmembrane region" description="Helical" evidence="8">
    <location>
        <begin position="57"/>
        <end position="75"/>
    </location>
</feature>
<dbReference type="PANTHER" id="PTHR33573:SF57">
    <property type="entry name" value="CASP-LIKE PROTEIN 4B1"/>
    <property type="match status" value="1"/>
</dbReference>
<dbReference type="AlphaFoldDB" id="A0A6J1DT05"/>
<evidence type="ECO:0000256" key="4">
    <source>
        <dbReference type="ARBA" id="ARBA00022475"/>
    </source>
</evidence>
<evidence type="ECO:0000256" key="2">
    <source>
        <dbReference type="ARBA" id="ARBA00007651"/>
    </source>
</evidence>
<dbReference type="RefSeq" id="XP_022157298.1">
    <property type="nucleotide sequence ID" value="XM_022301606.1"/>
</dbReference>
<keyword evidence="5 8" id="KW-0812">Transmembrane</keyword>
<evidence type="ECO:0000256" key="7">
    <source>
        <dbReference type="ARBA" id="ARBA00023136"/>
    </source>
</evidence>
<evidence type="ECO:0000256" key="5">
    <source>
        <dbReference type="ARBA" id="ARBA00022692"/>
    </source>
</evidence>
<reference evidence="12" key="1">
    <citation type="submission" date="2025-08" db="UniProtKB">
        <authorList>
            <consortium name="RefSeq"/>
        </authorList>
    </citation>
    <scope>IDENTIFICATION</scope>
    <source>
        <strain evidence="12">OHB3-1</strain>
    </source>
</reference>
<feature type="transmembrane region" description="Helical" evidence="8">
    <location>
        <begin position="130"/>
        <end position="149"/>
    </location>
</feature>
<keyword evidence="6 8" id="KW-1133">Transmembrane helix</keyword>
<gene>
    <name evidence="12" type="primary">LOC111024030</name>
</gene>
<dbReference type="Pfam" id="PF04535">
    <property type="entry name" value="CASP_dom"/>
    <property type="match status" value="1"/>
</dbReference>
<name>A0A6J1DT05_MOMCH</name>
<evidence type="ECO:0000313" key="12">
    <source>
        <dbReference type="RefSeq" id="XP_022157298.1"/>
    </source>
</evidence>
<proteinExistence type="inferred from homology"/>
<dbReference type="KEGG" id="mcha:111024030"/>
<dbReference type="InterPro" id="IPR006702">
    <property type="entry name" value="CASP_dom"/>
</dbReference>
<comment type="subunit">
    <text evidence="3 8">Homodimer and heterodimers.</text>
</comment>
<evidence type="ECO:0000256" key="9">
    <source>
        <dbReference type="SAM" id="MobiDB-lite"/>
    </source>
</evidence>
<evidence type="ECO:0000259" key="10">
    <source>
        <dbReference type="Pfam" id="PF04535"/>
    </source>
</evidence>
<feature type="region of interest" description="Disordered" evidence="9">
    <location>
        <begin position="1"/>
        <end position="26"/>
    </location>
</feature>
<evidence type="ECO:0000256" key="8">
    <source>
        <dbReference type="RuleBase" id="RU361233"/>
    </source>
</evidence>
<keyword evidence="11" id="KW-1185">Reference proteome</keyword>
<protein>
    <recommendedName>
        <fullName evidence="8">CASP-like protein</fullName>
    </recommendedName>
</protein>
<dbReference type="OrthoDB" id="1924823at2759"/>
<accession>A0A6J1DT05</accession>
<feature type="transmembrane region" description="Helical" evidence="8">
    <location>
        <begin position="91"/>
        <end position="109"/>
    </location>
</feature>
<dbReference type="GO" id="GO:0005886">
    <property type="term" value="C:plasma membrane"/>
    <property type="evidence" value="ECO:0007669"/>
    <property type="project" value="UniProtKB-SubCell"/>
</dbReference>
<keyword evidence="7 8" id="KW-0472">Membrane</keyword>
<comment type="subcellular location">
    <subcellularLocation>
        <location evidence="1 8">Cell membrane</location>
        <topology evidence="1 8">Multi-pass membrane protein</topology>
    </subcellularLocation>
</comment>
<evidence type="ECO:0000256" key="3">
    <source>
        <dbReference type="ARBA" id="ARBA00011489"/>
    </source>
</evidence>
<evidence type="ECO:0000313" key="11">
    <source>
        <dbReference type="Proteomes" id="UP000504603"/>
    </source>
</evidence>
<dbReference type="GeneID" id="111024030"/>
<dbReference type="PANTHER" id="PTHR33573">
    <property type="entry name" value="CASP-LIKE PROTEIN 4A4"/>
    <property type="match status" value="1"/>
</dbReference>
<feature type="transmembrane region" description="Helical" evidence="8">
    <location>
        <begin position="169"/>
        <end position="192"/>
    </location>
</feature>
<keyword evidence="4 8" id="KW-1003">Cell membrane</keyword>
<evidence type="ECO:0000256" key="6">
    <source>
        <dbReference type="ARBA" id="ARBA00022989"/>
    </source>
</evidence>
<organism evidence="11 12">
    <name type="scientific">Momordica charantia</name>
    <name type="common">Bitter gourd</name>
    <name type="synonym">Balsam pear</name>
    <dbReference type="NCBI Taxonomy" id="3673"/>
    <lineage>
        <taxon>Eukaryota</taxon>
        <taxon>Viridiplantae</taxon>
        <taxon>Streptophyta</taxon>
        <taxon>Embryophyta</taxon>
        <taxon>Tracheophyta</taxon>
        <taxon>Spermatophyta</taxon>
        <taxon>Magnoliopsida</taxon>
        <taxon>eudicotyledons</taxon>
        <taxon>Gunneridae</taxon>
        <taxon>Pentapetalae</taxon>
        <taxon>rosids</taxon>
        <taxon>fabids</taxon>
        <taxon>Cucurbitales</taxon>
        <taxon>Cucurbitaceae</taxon>
        <taxon>Momordiceae</taxon>
        <taxon>Momordica</taxon>
    </lineage>
</organism>